<dbReference type="Proteomes" id="UP000824469">
    <property type="component" value="Unassembled WGS sequence"/>
</dbReference>
<name>A0AA38GMT0_TAXCH</name>
<keyword evidence="2" id="KW-1185">Reference proteome</keyword>
<proteinExistence type="predicted"/>
<dbReference type="AlphaFoldDB" id="A0AA38GMT0"/>
<organism evidence="1 2">
    <name type="scientific">Taxus chinensis</name>
    <name type="common">Chinese yew</name>
    <name type="synonym">Taxus wallichiana var. chinensis</name>
    <dbReference type="NCBI Taxonomy" id="29808"/>
    <lineage>
        <taxon>Eukaryota</taxon>
        <taxon>Viridiplantae</taxon>
        <taxon>Streptophyta</taxon>
        <taxon>Embryophyta</taxon>
        <taxon>Tracheophyta</taxon>
        <taxon>Spermatophyta</taxon>
        <taxon>Pinopsida</taxon>
        <taxon>Pinidae</taxon>
        <taxon>Conifers II</taxon>
        <taxon>Cupressales</taxon>
        <taxon>Taxaceae</taxon>
        <taxon>Taxus</taxon>
    </lineage>
</organism>
<dbReference type="EMBL" id="JAHRHJ020000002">
    <property type="protein sequence ID" value="KAH9324793.1"/>
    <property type="molecule type" value="Genomic_DNA"/>
</dbReference>
<feature type="non-terminal residue" evidence="1">
    <location>
        <position position="1"/>
    </location>
</feature>
<gene>
    <name evidence="1" type="ORF">KI387_004971</name>
</gene>
<sequence>FFSCETHSKYANLKNEASVLNLHLQSARKSVNATIELKEKLVILNKHNNTLRRIIKANAMDLDLLLKKQAEDDQTLLFASEVANQEKVILLNIEATEKDLVQSGVVKESSLV</sequence>
<accession>A0AA38GMT0</accession>
<evidence type="ECO:0000313" key="2">
    <source>
        <dbReference type="Proteomes" id="UP000824469"/>
    </source>
</evidence>
<reference evidence="1 2" key="1">
    <citation type="journal article" date="2021" name="Nat. Plants">
        <title>The Taxus genome provides insights into paclitaxel biosynthesis.</title>
        <authorList>
            <person name="Xiong X."/>
            <person name="Gou J."/>
            <person name="Liao Q."/>
            <person name="Li Y."/>
            <person name="Zhou Q."/>
            <person name="Bi G."/>
            <person name="Li C."/>
            <person name="Du R."/>
            <person name="Wang X."/>
            <person name="Sun T."/>
            <person name="Guo L."/>
            <person name="Liang H."/>
            <person name="Lu P."/>
            <person name="Wu Y."/>
            <person name="Zhang Z."/>
            <person name="Ro D.K."/>
            <person name="Shang Y."/>
            <person name="Huang S."/>
            <person name="Yan J."/>
        </authorList>
    </citation>
    <scope>NUCLEOTIDE SEQUENCE [LARGE SCALE GENOMIC DNA]</scope>
    <source>
        <strain evidence="1">Ta-2019</strain>
    </source>
</reference>
<comment type="caution">
    <text evidence="1">The sequence shown here is derived from an EMBL/GenBank/DDBJ whole genome shotgun (WGS) entry which is preliminary data.</text>
</comment>
<evidence type="ECO:0000313" key="1">
    <source>
        <dbReference type="EMBL" id="KAH9324793.1"/>
    </source>
</evidence>
<protein>
    <submittedName>
        <fullName evidence="1">Uncharacterized protein</fullName>
    </submittedName>
</protein>